<sequence>MVLLSSMVDDPRAPVMNNFPNHVCINSIVPLLGHSSHLMPESTFAYFVLSILSPRSSLVLRNKLMHPS</sequence>
<dbReference type="AlphaFoldDB" id="A0A9N8YZ23"/>
<gene>
    <name evidence="1" type="ORF">FCALED_LOCUS1561</name>
</gene>
<evidence type="ECO:0000313" key="2">
    <source>
        <dbReference type="Proteomes" id="UP000789570"/>
    </source>
</evidence>
<organism evidence="1 2">
    <name type="scientific">Funneliformis caledonium</name>
    <dbReference type="NCBI Taxonomy" id="1117310"/>
    <lineage>
        <taxon>Eukaryota</taxon>
        <taxon>Fungi</taxon>
        <taxon>Fungi incertae sedis</taxon>
        <taxon>Mucoromycota</taxon>
        <taxon>Glomeromycotina</taxon>
        <taxon>Glomeromycetes</taxon>
        <taxon>Glomerales</taxon>
        <taxon>Glomeraceae</taxon>
        <taxon>Funneliformis</taxon>
    </lineage>
</organism>
<accession>A0A9N8YZ23</accession>
<dbReference type="Proteomes" id="UP000789570">
    <property type="component" value="Unassembled WGS sequence"/>
</dbReference>
<protein>
    <submittedName>
        <fullName evidence="1">778_t:CDS:1</fullName>
    </submittedName>
</protein>
<evidence type="ECO:0000313" key="1">
    <source>
        <dbReference type="EMBL" id="CAG8457186.1"/>
    </source>
</evidence>
<proteinExistence type="predicted"/>
<name>A0A9N8YZ23_9GLOM</name>
<comment type="caution">
    <text evidence="1">The sequence shown here is derived from an EMBL/GenBank/DDBJ whole genome shotgun (WGS) entry which is preliminary data.</text>
</comment>
<dbReference type="EMBL" id="CAJVPQ010000205">
    <property type="protein sequence ID" value="CAG8457186.1"/>
    <property type="molecule type" value="Genomic_DNA"/>
</dbReference>
<reference evidence="1" key="1">
    <citation type="submission" date="2021-06" db="EMBL/GenBank/DDBJ databases">
        <authorList>
            <person name="Kallberg Y."/>
            <person name="Tangrot J."/>
            <person name="Rosling A."/>
        </authorList>
    </citation>
    <scope>NUCLEOTIDE SEQUENCE</scope>
    <source>
        <strain evidence="1">UK204</strain>
    </source>
</reference>
<keyword evidence="2" id="KW-1185">Reference proteome</keyword>